<sequence>MGYLNNNTGYINDLLATRAVIKKNNFAILPPDGLVKNVLPGFENCDLTILSSPQLGASFVDYLVTLHDGGNNRCGFGGEEVETFFYVISGQVCVEADGQRHTLTTGGYIYCPPGTLLFMENANQGEDSQAFLYKRKYQAIAGYQPHLLVNHRDNLEKVHYEGMEDVIVEDLLPKDLGFDMNFHVLTFAPGACHGYIETHVQEHGAYILSGEGVYNLDNNWIPVKKGDYLFMAAYVPQACYATGRGEPLSYIYSKDCNRDIPL</sequence>
<dbReference type="SUPFAM" id="SSF51182">
    <property type="entry name" value="RmlC-like cupins"/>
    <property type="match status" value="1"/>
</dbReference>
<dbReference type="GO" id="GO:0071522">
    <property type="term" value="F:ureidoglycine aminohydrolase activity"/>
    <property type="evidence" value="ECO:0007669"/>
    <property type="project" value="InterPro"/>
</dbReference>
<dbReference type="KEGG" id="pgb:H744_1c1504"/>
<keyword evidence="4" id="KW-1185">Reference proteome</keyword>
<dbReference type="HOGENOM" id="CLU_056083_3_0_6"/>
<protein>
    <recommendedName>
        <fullName evidence="5">(S)-ureidoglycine aminohydrolase</fullName>
    </recommendedName>
</protein>
<dbReference type="InterPro" id="IPR044704">
    <property type="entry name" value="UGlyAH_cupin_N"/>
</dbReference>
<name>A0A0C5W4W8_9GAMM</name>
<evidence type="ECO:0000313" key="3">
    <source>
        <dbReference type="EMBL" id="AJR06526.1"/>
    </source>
</evidence>
<gene>
    <name evidence="3" type="ORF">H744_1c1504</name>
</gene>
<dbReference type="OrthoDB" id="9814939at2"/>
<dbReference type="PANTHER" id="PTHR34571:SF1">
    <property type="entry name" value="(S)-UREIDOGLYCINE AMINOHYDROLASE"/>
    <property type="match status" value="1"/>
</dbReference>
<evidence type="ECO:0000313" key="4">
    <source>
        <dbReference type="Proteomes" id="UP000032303"/>
    </source>
</evidence>
<dbReference type="AlphaFoldDB" id="A0A0C5W4W8"/>
<feature type="domain" description="Cupin type-2" evidence="2">
    <location>
        <begin position="184"/>
        <end position="250"/>
    </location>
</feature>
<evidence type="ECO:0008006" key="5">
    <source>
        <dbReference type="Google" id="ProtNLM"/>
    </source>
</evidence>
<dbReference type="InterPro" id="IPR013096">
    <property type="entry name" value="Cupin_2"/>
</dbReference>
<dbReference type="InterPro" id="IPR011051">
    <property type="entry name" value="RmlC_Cupin_sf"/>
</dbReference>
<evidence type="ECO:0000259" key="1">
    <source>
        <dbReference type="Pfam" id="PF05899"/>
    </source>
</evidence>
<dbReference type="Pfam" id="PF05899">
    <property type="entry name" value="Cupin_3"/>
    <property type="match status" value="1"/>
</dbReference>
<dbReference type="PANTHER" id="PTHR34571">
    <property type="entry name" value="(S)-UREIDOGLYCINE AMINOHYDROLASE"/>
    <property type="match status" value="1"/>
</dbReference>
<dbReference type="InterPro" id="IPR044697">
    <property type="entry name" value="UGlyAH_cupin_C"/>
</dbReference>
<dbReference type="Proteomes" id="UP000032303">
    <property type="component" value="Chromosome 1"/>
</dbReference>
<dbReference type="InterPro" id="IPR008579">
    <property type="entry name" value="UGlyAH_Cupin_dom"/>
</dbReference>
<dbReference type="InterPro" id="IPR014710">
    <property type="entry name" value="RmlC-like_jellyroll"/>
</dbReference>
<accession>A0A0C5W4W8</accession>
<dbReference type="CDD" id="cd02212">
    <property type="entry name" value="cupin_UGlyAH_C"/>
    <property type="match status" value="1"/>
</dbReference>
<dbReference type="PATRIC" id="fig|658445.3.peg.1634"/>
<feature type="domain" description="(S)-ureidoglycine aminohydrolase cupin" evidence="1">
    <location>
        <begin position="79"/>
        <end position="135"/>
    </location>
</feature>
<evidence type="ECO:0000259" key="2">
    <source>
        <dbReference type="Pfam" id="PF07883"/>
    </source>
</evidence>
<dbReference type="Pfam" id="PF07883">
    <property type="entry name" value="Cupin_2"/>
    <property type="match status" value="1"/>
</dbReference>
<dbReference type="CDD" id="cd02211">
    <property type="entry name" value="cupin_UGlyAH_N"/>
    <property type="match status" value="1"/>
</dbReference>
<reference evidence="3 4" key="1">
    <citation type="submission" date="2013-05" db="EMBL/GenBank/DDBJ databases">
        <title>Complete genome sequence of the lipase-producing bacterium Photobacterium gaetbulicola Gung47.</title>
        <authorList>
            <person name="Kim Y.-O."/>
        </authorList>
    </citation>
    <scope>NUCLEOTIDE SEQUENCE [LARGE SCALE GENOMIC DNA]</scope>
    <source>
        <strain evidence="3 4">Gung47</strain>
    </source>
</reference>
<dbReference type="InterPro" id="IPR017627">
    <property type="entry name" value="UGHY"/>
</dbReference>
<dbReference type="NCBIfam" id="TIGR03214">
    <property type="entry name" value="ura-cupin"/>
    <property type="match status" value="1"/>
</dbReference>
<dbReference type="STRING" id="658445.H744_1c1504"/>
<dbReference type="Gene3D" id="2.60.120.10">
    <property type="entry name" value="Jelly Rolls"/>
    <property type="match status" value="1"/>
</dbReference>
<organism evidence="3 4">
    <name type="scientific">Photobacterium gaetbulicola Gung47</name>
    <dbReference type="NCBI Taxonomy" id="658445"/>
    <lineage>
        <taxon>Bacteria</taxon>
        <taxon>Pseudomonadati</taxon>
        <taxon>Pseudomonadota</taxon>
        <taxon>Gammaproteobacteria</taxon>
        <taxon>Vibrionales</taxon>
        <taxon>Vibrionaceae</taxon>
        <taxon>Photobacterium</taxon>
    </lineage>
</organism>
<proteinExistence type="predicted"/>
<dbReference type="EMBL" id="CP005973">
    <property type="protein sequence ID" value="AJR06526.1"/>
    <property type="molecule type" value="Genomic_DNA"/>
</dbReference>